<feature type="active site" description="Proton donor" evidence="11">
    <location>
        <position position="418"/>
    </location>
</feature>
<evidence type="ECO:0000256" key="4">
    <source>
        <dbReference type="ARBA" id="ARBA00023115"/>
    </source>
</evidence>
<dbReference type="PRINTS" id="PR01179">
    <property type="entry name" value="ODADCRBXLASE"/>
</dbReference>
<dbReference type="InterPro" id="IPR009006">
    <property type="entry name" value="Ala_racemase/Decarboxylase_C"/>
</dbReference>
<feature type="domain" description="Orn/DAP/Arg decarboxylase 2 N-terminal" evidence="12">
    <location>
        <begin position="101"/>
        <end position="330"/>
    </location>
</feature>
<dbReference type="Pfam" id="PF02784">
    <property type="entry name" value="Orn_Arg_deC_N"/>
    <property type="match status" value="1"/>
</dbReference>
<dbReference type="RefSeq" id="XP_038066049.1">
    <property type="nucleotide sequence ID" value="XM_038210121.1"/>
</dbReference>
<comment type="catalytic activity">
    <reaction evidence="10">
        <text>L-ornithine + H(+) = putrescine + CO2</text>
        <dbReference type="Rhea" id="RHEA:22964"/>
        <dbReference type="ChEBI" id="CHEBI:15378"/>
        <dbReference type="ChEBI" id="CHEBI:16526"/>
        <dbReference type="ChEBI" id="CHEBI:46911"/>
        <dbReference type="ChEBI" id="CHEBI:326268"/>
        <dbReference type="EC" id="4.1.1.17"/>
    </reaction>
</comment>
<protein>
    <recommendedName>
        <fullName evidence="7">ornithine decarboxylase</fullName>
        <ecNumber evidence="7">4.1.1.17</ecNumber>
    </recommendedName>
</protein>
<comment type="subunit">
    <text evidence="9">Homodimer. Only the dimer is catalytically active, as the active sites are constructed of residues from both monomers.</text>
</comment>
<dbReference type="InterPro" id="IPR022644">
    <property type="entry name" value="De-COase2_N"/>
</dbReference>
<dbReference type="OrthoDB" id="5034579at2759"/>
<evidence type="ECO:0000259" key="12">
    <source>
        <dbReference type="Pfam" id="PF02784"/>
    </source>
</evidence>
<evidence type="ECO:0000256" key="7">
    <source>
        <dbReference type="ARBA" id="ARBA00034138"/>
    </source>
</evidence>
<dbReference type="PANTHER" id="PTHR11482">
    <property type="entry name" value="ARGININE/DIAMINOPIMELATE/ORNITHINE DECARBOXYLASE"/>
    <property type="match status" value="1"/>
</dbReference>
<keyword evidence="14" id="KW-1185">Reference proteome</keyword>
<feature type="modified residue" description="N6-(pyridoxal phosphate)lysine" evidence="11">
    <location>
        <position position="119"/>
    </location>
</feature>
<evidence type="ECO:0000256" key="9">
    <source>
        <dbReference type="ARBA" id="ARBA00046672"/>
    </source>
</evidence>
<accession>A0A914ARH8</accession>
<comment type="function">
    <text evidence="8">Catalyzes the first and rate-limiting step of polyamine biosynthesis that converts ornithine into putrescine, which is the precursor for the polyamines, spermidine and spermine. Polyamines are essential for cell proliferation and are implicated in cellular processes, ranging from DNA replication to apoptosis.</text>
</comment>
<comment type="pathway">
    <text evidence="6">Amine and polyamine biosynthesis; putrescine biosynthesis via L-ornithine pathway; putrescine from L-ornithine: step 1/1.</text>
</comment>
<name>A0A914ARH8_PATMI</name>
<dbReference type="InterPro" id="IPR000183">
    <property type="entry name" value="Orn/DAP/Arg_de-COase"/>
</dbReference>
<dbReference type="SUPFAM" id="SSF51419">
    <property type="entry name" value="PLP-binding barrel"/>
    <property type="match status" value="1"/>
</dbReference>
<dbReference type="Gene3D" id="3.20.20.10">
    <property type="entry name" value="Alanine racemase"/>
    <property type="match status" value="1"/>
</dbReference>
<evidence type="ECO:0000256" key="3">
    <source>
        <dbReference type="ARBA" id="ARBA00022898"/>
    </source>
</evidence>
<dbReference type="EnsemblMetazoa" id="XM_038210121.1">
    <property type="protein sequence ID" value="XP_038066049.1"/>
    <property type="gene ID" value="LOC119736109"/>
</dbReference>
<dbReference type="EC" id="4.1.1.17" evidence="7"/>
<evidence type="ECO:0000256" key="8">
    <source>
        <dbReference type="ARBA" id="ARBA00037173"/>
    </source>
</evidence>
<dbReference type="SUPFAM" id="SSF50621">
    <property type="entry name" value="Alanine racemase C-terminal domain-like"/>
    <property type="match status" value="1"/>
</dbReference>
<organism evidence="13 14">
    <name type="scientific">Patiria miniata</name>
    <name type="common">Bat star</name>
    <name type="synonym">Asterina miniata</name>
    <dbReference type="NCBI Taxonomy" id="46514"/>
    <lineage>
        <taxon>Eukaryota</taxon>
        <taxon>Metazoa</taxon>
        <taxon>Echinodermata</taxon>
        <taxon>Eleutherozoa</taxon>
        <taxon>Asterozoa</taxon>
        <taxon>Asteroidea</taxon>
        <taxon>Valvatacea</taxon>
        <taxon>Valvatida</taxon>
        <taxon>Asterinidae</taxon>
        <taxon>Patiria</taxon>
    </lineage>
</organism>
<dbReference type="GO" id="GO:0004586">
    <property type="term" value="F:ornithine decarboxylase activity"/>
    <property type="evidence" value="ECO:0007669"/>
    <property type="project" value="UniProtKB-EC"/>
</dbReference>
<evidence type="ECO:0000256" key="1">
    <source>
        <dbReference type="ARBA" id="ARBA00001933"/>
    </source>
</evidence>
<dbReference type="GO" id="GO:0005737">
    <property type="term" value="C:cytoplasm"/>
    <property type="evidence" value="ECO:0007669"/>
    <property type="project" value="TreeGrafter"/>
</dbReference>
<proteinExistence type="inferred from homology"/>
<sequence length="481" mass="54547">MYLFTTTGLTFIGLVLYLNRAVWRKTYCSIIFEYPGVDFEARQFEFGMELFETPTVRLSLYDKETTIVEIAQERTRSKTEPNRTDLEDPFIIYDLGDAVCKDKQWKESLPQVQIFFAVKSNPDPVFLRLMIGLGKGFDCASRKEIETVLDLGASPDRIIFAHPYKQESHLRFAREKGVRLMTFDTEEELHKVKRVYPEARLVLRVVFDDATCGLEMGVKFGCRNSEVRPLMELAKDLGLGIYGVCFHIGSQAGNPRVFREAIRYTRPIIDEGRRLGLDMKLLDIGGGFPGRLYPEEPFGKFAEAVREALEENFPPSSGVSVIAEPGTFYTRSAGYLVANVMAKRIYKPRGNKDTYHNANGSTDKAIWMYYLNVGVFNAFNGPLAQLVSTFFEVPEPLHPKDSGEKQQLKPSCLWGPTCHPHDVIFEKCMMPEMESGDFVMFHDMGGYITSCASGFNGYEVPPTSYIAPKESRPLLERIFSA</sequence>
<dbReference type="CDD" id="cd00622">
    <property type="entry name" value="PLPDE_III_ODC"/>
    <property type="match status" value="1"/>
</dbReference>
<comment type="cofactor">
    <cofactor evidence="1 11">
        <name>pyridoxal 5'-phosphate</name>
        <dbReference type="ChEBI" id="CHEBI:597326"/>
    </cofactor>
</comment>
<dbReference type="GO" id="GO:0033387">
    <property type="term" value="P:putrescine biosynthetic process from arginine, via ornithine"/>
    <property type="evidence" value="ECO:0007669"/>
    <property type="project" value="TreeGrafter"/>
</dbReference>
<evidence type="ECO:0000256" key="2">
    <source>
        <dbReference type="ARBA" id="ARBA00008872"/>
    </source>
</evidence>
<dbReference type="PROSITE" id="PS00878">
    <property type="entry name" value="ODR_DC_2_1"/>
    <property type="match status" value="1"/>
</dbReference>
<evidence type="ECO:0000313" key="13">
    <source>
        <dbReference type="EnsemblMetazoa" id="XP_038066049.1"/>
    </source>
</evidence>
<evidence type="ECO:0000256" key="11">
    <source>
        <dbReference type="PIRSR" id="PIRSR600183-50"/>
    </source>
</evidence>
<keyword evidence="5" id="KW-0456">Lyase</keyword>
<dbReference type="InterPro" id="IPR029066">
    <property type="entry name" value="PLP-binding_barrel"/>
</dbReference>
<keyword evidence="3 11" id="KW-0663">Pyridoxal phosphate</keyword>
<dbReference type="Gene3D" id="2.40.37.10">
    <property type="entry name" value="Lyase, Ornithine Decarboxylase, Chain A, domain 1"/>
    <property type="match status" value="1"/>
</dbReference>
<dbReference type="AlphaFoldDB" id="A0A914ARH8"/>
<dbReference type="Proteomes" id="UP000887568">
    <property type="component" value="Unplaced"/>
</dbReference>
<reference evidence="13" key="1">
    <citation type="submission" date="2022-11" db="UniProtKB">
        <authorList>
            <consortium name="EnsemblMetazoa"/>
        </authorList>
    </citation>
    <scope>IDENTIFICATION</scope>
</reference>
<evidence type="ECO:0000313" key="14">
    <source>
        <dbReference type="Proteomes" id="UP000887568"/>
    </source>
</evidence>
<evidence type="ECO:0000256" key="10">
    <source>
        <dbReference type="ARBA" id="ARBA00049127"/>
    </source>
</evidence>
<dbReference type="PANTHER" id="PTHR11482:SF6">
    <property type="entry name" value="ORNITHINE DECARBOXYLASE 1-RELATED"/>
    <property type="match status" value="1"/>
</dbReference>
<dbReference type="PRINTS" id="PR01182">
    <property type="entry name" value="ORNDCRBXLASE"/>
</dbReference>
<evidence type="ECO:0000256" key="6">
    <source>
        <dbReference type="ARBA" id="ARBA00034115"/>
    </source>
</evidence>
<dbReference type="GeneID" id="119736109"/>
<keyword evidence="4" id="KW-0620">Polyamine biosynthesis</keyword>
<comment type="similarity">
    <text evidence="2">Belongs to the Orn/Lys/Arg decarboxylase class-II family.</text>
</comment>
<dbReference type="InterPro" id="IPR002433">
    <property type="entry name" value="Orn_de-COase"/>
</dbReference>
<dbReference type="FunFam" id="3.20.20.10:FF:000005">
    <property type="entry name" value="Ornithine decarboxylase"/>
    <property type="match status" value="1"/>
</dbReference>
<evidence type="ECO:0000256" key="5">
    <source>
        <dbReference type="ARBA" id="ARBA00023239"/>
    </source>
</evidence>
<dbReference type="InterPro" id="IPR022653">
    <property type="entry name" value="De-COase2_pyr-phos_BS"/>
</dbReference>